<dbReference type="RefSeq" id="WP_221276210.1">
    <property type="nucleotide sequence ID" value="NZ_JACHCA010000030.1"/>
</dbReference>
<evidence type="ECO:0000256" key="2">
    <source>
        <dbReference type="SAM" id="SignalP"/>
    </source>
</evidence>
<feature type="domain" description="Rhamnogalacturonase A/B/Epimerase-like pectate lyase" evidence="4">
    <location>
        <begin position="51"/>
        <end position="264"/>
    </location>
</feature>
<dbReference type="Gene3D" id="2.120.10.30">
    <property type="entry name" value="TolB, C-terminal domain"/>
    <property type="match status" value="2"/>
</dbReference>
<dbReference type="Proteomes" id="UP000548326">
    <property type="component" value="Unassembled WGS sequence"/>
</dbReference>
<evidence type="ECO:0000256" key="1">
    <source>
        <dbReference type="ARBA" id="ARBA00022801"/>
    </source>
</evidence>
<name>A0A841JKQ0_9SPHI</name>
<evidence type="ECO:0000259" key="3">
    <source>
        <dbReference type="Pfam" id="PF08450"/>
    </source>
</evidence>
<feature type="signal peptide" evidence="2">
    <location>
        <begin position="1"/>
        <end position="20"/>
    </location>
</feature>
<dbReference type="PANTHER" id="PTHR47572:SF4">
    <property type="entry name" value="LACTONASE DRP35"/>
    <property type="match status" value="1"/>
</dbReference>
<comment type="caution">
    <text evidence="5">The sequence shown here is derived from an EMBL/GenBank/DDBJ whole genome shotgun (WGS) entry which is preliminary data.</text>
</comment>
<accession>A0A841JKQ0</accession>
<feature type="chain" id="PRO_5032452854" description="Sugar lactone lactonase YvrE" evidence="2">
    <location>
        <begin position="21"/>
        <end position="991"/>
    </location>
</feature>
<evidence type="ECO:0000313" key="5">
    <source>
        <dbReference type="EMBL" id="MBB6131763.1"/>
    </source>
</evidence>
<dbReference type="InterPro" id="IPR011050">
    <property type="entry name" value="Pectin_lyase_fold/virulence"/>
</dbReference>
<sequence>MKKFFLLTLFIPLIYHCGFAQSPDVPFGAARSFYQQRLKDKEAVYFTPDKYPVKADGKTDVSDALQQAIKDLKDKNNFGVLFIPEGKYLISKTIFVPRAVRLIGYGKTRPVIILAKNSPGFQVADTTDKGKAKYMFWFVNNISKPGEEVSDAGASTFYSALSNINLKIEDGNPVAVALRTHYAQHSFIAHADIDAGKGKAGMFDVGNEMEDVRFFNGDYGILTTKPSPGWQFMMVDTYFEGQRKAAISTQEAGLTIVRMHVKNVPTVIEIHPNYHEKLLVEDSRFDHVTGPAVIISNEDNAFNQISLRNVDCRDVKVLASYRRSKTTTAGEGAIYKVKNFIYGLQMDNLKTDPVYKTIKEIQPLSAFPPPAKKDIPDFPAIGTWANLQTLGAKGDGETDDTKAIQDAIDKYPAIYVPSGKYRITETLKLKPNTVLIGLNPIATQILLKDNTQAFGGFGGPVPMIETSKGGNNIVTGIGISSGRINPRAVACKWMAGENSYLNDVKFLGGHGGMNKPGEQTGPGLYKGNDSDMWDTQYWSLWVTDGGGGTFKNIWSANTYATAGAYVSNTSTPGRIYALSVEHHVRNEVRFNQVSNWKVYALQLEEESRESTECQPLELENCADMTFANLYMFRVIRVNKPYPYSIRSWNNKNVELLNVHNYSQIKYTTTDPLYDIGTNVTVRPWEFTRLVINSATTTSEQPAQGNVQKLASGFEFANSLCTDSKGNAYFSEARMRRIYKWDVNTKTISLLADYPWEPLSLACDKNDNLLVVFKYVPKPGYLIDGKPEVFNNPPDAGGTSFSGWGNSGFGSLVYSVNTDKPDESIQLLKKEAMPTDKTIYQALYPAHRWRDFHDFNAVSVNKATECWVAPDGVTIIPAVYDLARSSALVAAYPGKPVYTTDEYDKRTVQLNVSADGYLSDLKYFAERGEFDSAVDAKGNVYIADGQVYEYDSAGKQIGVFKVPERPTSLAFSKDGKTLYVTGHNALYSVAID</sequence>
<feature type="domain" description="SMP-30/Gluconolactonase/LRE-like region" evidence="3">
    <location>
        <begin position="893"/>
        <end position="981"/>
    </location>
</feature>
<keyword evidence="2" id="KW-0732">Signal</keyword>
<evidence type="ECO:0000259" key="4">
    <source>
        <dbReference type="Pfam" id="PF12708"/>
    </source>
</evidence>
<dbReference type="InterPro" id="IPR011042">
    <property type="entry name" value="6-blade_b-propeller_TolB-like"/>
</dbReference>
<dbReference type="InterPro" id="IPR012334">
    <property type="entry name" value="Pectin_lyas_fold"/>
</dbReference>
<dbReference type="Pfam" id="PF12708">
    <property type="entry name" value="Pect-lyase_RHGA_epim"/>
    <property type="match status" value="2"/>
</dbReference>
<dbReference type="PANTHER" id="PTHR47572">
    <property type="entry name" value="LIPOPROTEIN-RELATED"/>
    <property type="match status" value="1"/>
</dbReference>
<dbReference type="GO" id="GO:0016787">
    <property type="term" value="F:hydrolase activity"/>
    <property type="evidence" value="ECO:0007669"/>
    <property type="project" value="UniProtKB-KW"/>
</dbReference>
<dbReference type="AlphaFoldDB" id="A0A841JKQ0"/>
<organism evidence="5 6">
    <name type="scientific">Mucilaginibacter lappiensis</name>
    <dbReference type="NCBI Taxonomy" id="354630"/>
    <lineage>
        <taxon>Bacteria</taxon>
        <taxon>Pseudomonadati</taxon>
        <taxon>Bacteroidota</taxon>
        <taxon>Sphingobacteriia</taxon>
        <taxon>Sphingobacteriales</taxon>
        <taxon>Sphingobacteriaceae</taxon>
        <taxon>Mucilaginibacter</taxon>
    </lineage>
</organism>
<dbReference type="EMBL" id="JACHCA010000030">
    <property type="protein sequence ID" value="MBB6131763.1"/>
    <property type="molecule type" value="Genomic_DNA"/>
</dbReference>
<evidence type="ECO:0008006" key="7">
    <source>
        <dbReference type="Google" id="ProtNLM"/>
    </source>
</evidence>
<gene>
    <name evidence="5" type="ORF">HDF22_005916</name>
</gene>
<dbReference type="Gene3D" id="2.160.20.10">
    <property type="entry name" value="Single-stranded right-handed beta-helix, Pectin lyase-like"/>
    <property type="match status" value="2"/>
</dbReference>
<reference evidence="5 6" key="1">
    <citation type="submission" date="2020-08" db="EMBL/GenBank/DDBJ databases">
        <title>Genomic Encyclopedia of Type Strains, Phase IV (KMG-V): Genome sequencing to study the core and pangenomes of soil and plant-associated prokaryotes.</title>
        <authorList>
            <person name="Whitman W."/>
        </authorList>
    </citation>
    <scope>NUCLEOTIDE SEQUENCE [LARGE SCALE GENOMIC DNA]</scope>
    <source>
        <strain evidence="5 6">MP601</strain>
    </source>
</reference>
<keyword evidence="1" id="KW-0378">Hydrolase</keyword>
<protein>
    <recommendedName>
        <fullName evidence="7">Sugar lactone lactonase YvrE</fullName>
    </recommendedName>
</protein>
<feature type="domain" description="Rhamnogalacturonase A/B/Epimerase-like pectate lyase" evidence="4">
    <location>
        <begin position="384"/>
        <end position="570"/>
    </location>
</feature>
<dbReference type="Pfam" id="PF08450">
    <property type="entry name" value="SGL"/>
    <property type="match status" value="1"/>
</dbReference>
<evidence type="ECO:0000313" key="6">
    <source>
        <dbReference type="Proteomes" id="UP000548326"/>
    </source>
</evidence>
<dbReference type="InterPro" id="IPR051262">
    <property type="entry name" value="SMP-30/CGR1_Lactonase"/>
</dbReference>
<dbReference type="InterPro" id="IPR013658">
    <property type="entry name" value="SGL"/>
</dbReference>
<proteinExistence type="predicted"/>
<dbReference type="SUPFAM" id="SSF63829">
    <property type="entry name" value="Calcium-dependent phosphotriesterase"/>
    <property type="match status" value="1"/>
</dbReference>
<dbReference type="InterPro" id="IPR024535">
    <property type="entry name" value="RHGA/B-epi-like_pectate_lyase"/>
</dbReference>
<dbReference type="SUPFAM" id="SSF51126">
    <property type="entry name" value="Pectin lyase-like"/>
    <property type="match status" value="3"/>
</dbReference>